<sequence length="135" mass="14964">MVEMMRWFGVGGGGTGMDVWVRMSNGRCVKVRVTGDDVSFTDVMGRAFKLAPRAAPEDIANSALFLEIAPGMSMPCLNTAKLRECGVRNGDVLIWKESIEDIGEMSQLSVDMESFEKKRTLLWNEFDTVSMQTSS</sequence>
<dbReference type="AlphaFoldDB" id="A0AAV8UNK4"/>
<gene>
    <name evidence="1" type="ORF">NDN08_000597</name>
</gene>
<protein>
    <recommendedName>
        <fullName evidence="3">Ubiquitin-like domain-containing protein</fullName>
    </recommendedName>
</protein>
<reference evidence="1 2" key="1">
    <citation type="journal article" date="2023" name="Nat. Commun.">
        <title>Origin of minicircular mitochondrial genomes in red algae.</title>
        <authorList>
            <person name="Lee Y."/>
            <person name="Cho C.H."/>
            <person name="Lee Y.M."/>
            <person name="Park S.I."/>
            <person name="Yang J.H."/>
            <person name="West J.A."/>
            <person name="Bhattacharya D."/>
            <person name="Yoon H.S."/>
        </authorList>
    </citation>
    <scope>NUCLEOTIDE SEQUENCE [LARGE SCALE GENOMIC DNA]</scope>
    <source>
        <strain evidence="1 2">CCMP1338</strain>
        <tissue evidence="1">Whole cell</tissue>
    </source>
</reference>
<evidence type="ECO:0000313" key="1">
    <source>
        <dbReference type="EMBL" id="KAJ8904068.1"/>
    </source>
</evidence>
<comment type="caution">
    <text evidence="1">The sequence shown here is derived from an EMBL/GenBank/DDBJ whole genome shotgun (WGS) entry which is preliminary data.</text>
</comment>
<dbReference type="Proteomes" id="UP001157974">
    <property type="component" value="Unassembled WGS sequence"/>
</dbReference>
<dbReference type="EMBL" id="JAMWBK010000006">
    <property type="protein sequence ID" value="KAJ8904068.1"/>
    <property type="molecule type" value="Genomic_DNA"/>
</dbReference>
<organism evidence="1 2">
    <name type="scientific">Rhodosorus marinus</name>
    <dbReference type="NCBI Taxonomy" id="101924"/>
    <lineage>
        <taxon>Eukaryota</taxon>
        <taxon>Rhodophyta</taxon>
        <taxon>Stylonematophyceae</taxon>
        <taxon>Stylonematales</taxon>
        <taxon>Stylonemataceae</taxon>
        <taxon>Rhodosorus</taxon>
    </lineage>
</organism>
<evidence type="ECO:0008006" key="3">
    <source>
        <dbReference type="Google" id="ProtNLM"/>
    </source>
</evidence>
<evidence type="ECO:0000313" key="2">
    <source>
        <dbReference type="Proteomes" id="UP001157974"/>
    </source>
</evidence>
<accession>A0AAV8UNK4</accession>
<name>A0AAV8UNK4_9RHOD</name>
<proteinExistence type="predicted"/>
<keyword evidence="2" id="KW-1185">Reference proteome</keyword>